<name>A0A059L1W3_9PSED</name>
<protein>
    <submittedName>
        <fullName evidence="1">Uncharacterized protein</fullName>
    </submittedName>
</protein>
<dbReference type="EMBL" id="AZQQ01000080">
    <property type="protein sequence ID" value="KDD68095.1"/>
    <property type="molecule type" value="Genomic_DNA"/>
</dbReference>
<organism evidence="1 2">
    <name type="scientific">Pseudomonas mandelii PD30</name>
    <dbReference type="NCBI Taxonomy" id="1419583"/>
    <lineage>
        <taxon>Bacteria</taxon>
        <taxon>Pseudomonadati</taxon>
        <taxon>Pseudomonadota</taxon>
        <taxon>Gammaproteobacteria</taxon>
        <taxon>Pseudomonadales</taxon>
        <taxon>Pseudomonadaceae</taxon>
        <taxon>Pseudomonas</taxon>
    </lineage>
</organism>
<dbReference type="RefSeq" id="WP_033058076.1">
    <property type="nucleotide sequence ID" value="NZ_AZQQ01000080.1"/>
</dbReference>
<comment type="caution">
    <text evidence="1">The sequence shown here is derived from an EMBL/GenBank/DDBJ whole genome shotgun (WGS) entry which is preliminary data.</text>
</comment>
<sequence>MSANEKLATTGKFEADVSGQDYFKAECISLRSFPSPYDELALEGWDNDGRGLIITIYNYENVVPGHAYKIYPDQGDHDVSVDVQFATDDSVRWETLAGGTLTVNKMDLPNAHVEVSFGFSAEGDGNVAKFVGGANLTGFSLSRRASTVLK</sequence>
<gene>
    <name evidence="1" type="ORF">V466_16440</name>
</gene>
<reference evidence="1 2" key="1">
    <citation type="submission" date="2013-12" db="EMBL/GenBank/DDBJ databases">
        <authorList>
            <person name="Formusa P.A."/>
            <person name="Habash M."/>
            <person name="Lee H."/>
            <person name="Trevors J.T."/>
        </authorList>
    </citation>
    <scope>NUCLEOTIDE SEQUENCE [LARGE SCALE GENOMIC DNA]</scope>
    <source>
        <strain evidence="1 2">PD30</strain>
    </source>
</reference>
<evidence type="ECO:0000313" key="1">
    <source>
        <dbReference type="EMBL" id="KDD68095.1"/>
    </source>
</evidence>
<proteinExistence type="predicted"/>
<dbReference type="Proteomes" id="UP000026739">
    <property type="component" value="Unassembled WGS sequence"/>
</dbReference>
<accession>A0A059L1W3</accession>
<evidence type="ECO:0000313" key="2">
    <source>
        <dbReference type="Proteomes" id="UP000026739"/>
    </source>
</evidence>
<dbReference type="AlphaFoldDB" id="A0A059L1W3"/>